<gene>
    <name evidence="2" type="ORF">PTTG_30310</name>
</gene>
<feature type="region of interest" description="Disordered" evidence="1">
    <location>
        <begin position="1"/>
        <end position="79"/>
    </location>
</feature>
<accession>A0A180FZ83</accession>
<dbReference type="AlphaFoldDB" id="A0A180FZ83"/>
<reference evidence="2" key="1">
    <citation type="submission" date="2009-11" db="EMBL/GenBank/DDBJ databases">
        <authorList>
            <consortium name="The Broad Institute Genome Sequencing Platform"/>
            <person name="Ward D."/>
            <person name="Feldgarden M."/>
            <person name="Earl A."/>
            <person name="Young S.K."/>
            <person name="Zeng Q."/>
            <person name="Koehrsen M."/>
            <person name="Alvarado L."/>
            <person name="Berlin A."/>
            <person name="Bochicchio J."/>
            <person name="Borenstein D."/>
            <person name="Chapman S.B."/>
            <person name="Chen Z."/>
            <person name="Engels R."/>
            <person name="Freedman E."/>
            <person name="Gellesch M."/>
            <person name="Goldberg J."/>
            <person name="Griggs A."/>
            <person name="Gujja S."/>
            <person name="Heilman E."/>
            <person name="Heiman D."/>
            <person name="Hepburn T."/>
            <person name="Howarth C."/>
            <person name="Jen D."/>
            <person name="Larson L."/>
            <person name="Lewis B."/>
            <person name="Mehta T."/>
            <person name="Park D."/>
            <person name="Pearson M."/>
            <person name="Roberts A."/>
            <person name="Saif S."/>
            <person name="Shea T."/>
            <person name="Shenoy N."/>
            <person name="Sisk P."/>
            <person name="Stolte C."/>
            <person name="Sykes S."/>
            <person name="Thomson T."/>
            <person name="Walk T."/>
            <person name="White J."/>
            <person name="Yandava C."/>
            <person name="Izard J."/>
            <person name="Baranova O.V."/>
            <person name="Blanton J.M."/>
            <person name="Tanner A.C."/>
            <person name="Dewhirst F.E."/>
            <person name="Haas B."/>
            <person name="Nusbaum C."/>
            <person name="Birren B."/>
        </authorList>
    </citation>
    <scope>NUCLEOTIDE SEQUENCE [LARGE SCALE GENOMIC DNA]</scope>
    <source>
        <strain evidence="2">1-1 BBBD Race 1</strain>
    </source>
</reference>
<feature type="compositionally biased region" description="Polar residues" evidence="1">
    <location>
        <begin position="30"/>
        <end position="40"/>
    </location>
</feature>
<evidence type="ECO:0000313" key="3">
    <source>
        <dbReference type="EnsemblFungi" id="PTTG_30310-t43_1-p1"/>
    </source>
</evidence>
<dbReference type="VEuPathDB" id="FungiDB:PTTG_30310"/>
<protein>
    <submittedName>
        <fullName evidence="2 3">Uncharacterized protein</fullName>
    </submittedName>
</protein>
<reference evidence="3 4" key="3">
    <citation type="journal article" date="2017" name="G3 (Bethesda)">
        <title>Comparative analysis highlights variable genome content of wheat rusts and divergence of the mating loci.</title>
        <authorList>
            <person name="Cuomo C.A."/>
            <person name="Bakkeren G."/>
            <person name="Khalil H.B."/>
            <person name="Panwar V."/>
            <person name="Joly D."/>
            <person name="Linning R."/>
            <person name="Sakthikumar S."/>
            <person name="Song X."/>
            <person name="Adiconis X."/>
            <person name="Fan L."/>
            <person name="Goldberg J.M."/>
            <person name="Levin J.Z."/>
            <person name="Young S."/>
            <person name="Zeng Q."/>
            <person name="Anikster Y."/>
            <person name="Bruce M."/>
            <person name="Wang M."/>
            <person name="Yin C."/>
            <person name="McCallum B."/>
            <person name="Szabo L.J."/>
            <person name="Hulbert S."/>
            <person name="Chen X."/>
            <person name="Fellers J.P."/>
        </authorList>
    </citation>
    <scope>NUCLEOTIDE SEQUENCE</scope>
    <source>
        <strain evidence="3">isolate 1-1 / race 1 (BBBD)</strain>
        <strain evidence="4">Isolate 1-1 / race 1 (BBBD)</strain>
    </source>
</reference>
<keyword evidence="4" id="KW-1185">Reference proteome</keyword>
<dbReference type="CDD" id="cd00084">
    <property type="entry name" value="HMG-box_SF"/>
    <property type="match status" value="1"/>
</dbReference>
<sequence length="452" mass="49907">MPPHSAAHIVPPQYQYGLDQPILNPRGSIPSPNAASQNPQPNSPAGIPQVQPPASTSLTERPTKKRKRTTNDNDSASPQSIKVLLQKSYNELVVQAQENSKGSMSQADRDFFLEFYEEQRKLLAIKAIEYQLSIAMIDGFLGKRLALTGPNCWNLFLKTPEARAIFKEVGGVDDDSAMKKVSELWKKLTPEEKKAFAKHLDDGLTDEECALDEDESGEFILPEEPFSSAPSGQVGGGVTSVRSEVSLKNDYHRVQKCVNEFIEKATSVAATHNAQFVVFAVSTHLGASSYQISQSTPGANVFLNYAKDVDAEKHYAARLQSDITGYSIAQITDLATKPQNKGGKKPSHDVKVTNRMREFIKAKTEGIVKTWPWTNTQSRLASSGYKLALAPLARTKIEWISRPSRSLHVDHITAIHLDLDDNLIDIVRTPWNQTDAAHQSSPYDDNIEAATI</sequence>
<proteinExistence type="predicted"/>
<dbReference type="EMBL" id="ADAS02002850">
    <property type="protein sequence ID" value="OAV85734.1"/>
    <property type="molecule type" value="Genomic_DNA"/>
</dbReference>
<evidence type="ECO:0000313" key="2">
    <source>
        <dbReference type="EMBL" id="OAV85734.1"/>
    </source>
</evidence>
<reference evidence="3" key="4">
    <citation type="submission" date="2025-05" db="UniProtKB">
        <authorList>
            <consortium name="EnsemblFungi"/>
        </authorList>
    </citation>
    <scope>IDENTIFICATION</scope>
    <source>
        <strain evidence="3">isolate 1-1 / race 1 (BBBD)</strain>
    </source>
</reference>
<evidence type="ECO:0000313" key="4">
    <source>
        <dbReference type="Proteomes" id="UP000005240"/>
    </source>
</evidence>
<organism evidence="2">
    <name type="scientific">Puccinia triticina (isolate 1-1 / race 1 (BBBD))</name>
    <name type="common">Brown leaf rust fungus</name>
    <dbReference type="NCBI Taxonomy" id="630390"/>
    <lineage>
        <taxon>Eukaryota</taxon>
        <taxon>Fungi</taxon>
        <taxon>Dikarya</taxon>
        <taxon>Basidiomycota</taxon>
        <taxon>Pucciniomycotina</taxon>
        <taxon>Pucciniomycetes</taxon>
        <taxon>Pucciniales</taxon>
        <taxon>Pucciniaceae</taxon>
        <taxon>Puccinia</taxon>
    </lineage>
</organism>
<reference evidence="2" key="2">
    <citation type="submission" date="2016-05" db="EMBL/GenBank/DDBJ databases">
        <title>Comparative analysis highlights variable genome content of wheat rusts and divergence of the mating loci.</title>
        <authorList>
            <person name="Cuomo C.A."/>
            <person name="Bakkeren G."/>
            <person name="Szabo L."/>
            <person name="Khalil H."/>
            <person name="Joly D."/>
            <person name="Goldberg J."/>
            <person name="Young S."/>
            <person name="Zeng Q."/>
            <person name="Fellers J."/>
        </authorList>
    </citation>
    <scope>NUCLEOTIDE SEQUENCE [LARGE SCALE GENOMIC DNA]</scope>
    <source>
        <strain evidence="2">1-1 BBBD Race 1</strain>
    </source>
</reference>
<dbReference type="Proteomes" id="UP000005240">
    <property type="component" value="Unassembled WGS sequence"/>
</dbReference>
<evidence type="ECO:0000256" key="1">
    <source>
        <dbReference type="SAM" id="MobiDB-lite"/>
    </source>
</evidence>
<dbReference type="EnsemblFungi" id="PTTG_30310-t43_1">
    <property type="protein sequence ID" value="PTTG_30310-t43_1-p1"/>
    <property type="gene ID" value="PTTG_30310"/>
</dbReference>
<name>A0A180FZ83_PUCT1</name>